<proteinExistence type="predicted"/>
<evidence type="ECO:0000313" key="1">
    <source>
        <dbReference type="EMBL" id="EHM55951.1"/>
    </source>
</evidence>
<organism evidence="1 2">
    <name type="scientific">Cardiobacterium valvarum F0432</name>
    <dbReference type="NCBI Taxonomy" id="797473"/>
    <lineage>
        <taxon>Bacteria</taxon>
        <taxon>Pseudomonadati</taxon>
        <taxon>Pseudomonadota</taxon>
        <taxon>Gammaproteobacteria</taxon>
        <taxon>Cardiobacteriales</taxon>
        <taxon>Cardiobacteriaceae</taxon>
        <taxon>Cardiobacterium</taxon>
    </lineage>
</organism>
<dbReference type="EMBL" id="AGCM01000015">
    <property type="protein sequence ID" value="EHM55951.1"/>
    <property type="molecule type" value="Genomic_DNA"/>
</dbReference>
<comment type="caution">
    <text evidence="1">The sequence shown here is derived from an EMBL/GenBank/DDBJ whole genome shotgun (WGS) entry which is preliminary data.</text>
</comment>
<dbReference type="AlphaFoldDB" id="G9ZBX4"/>
<gene>
    <name evidence="1" type="ORF">HMPREF9080_00252</name>
</gene>
<sequence length="45" mass="5196">MHTHSSSSERGALKNPQGVRFFNVENIVFFTECVQVQQRLFLLSI</sequence>
<dbReference type="STRING" id="797473.HMPREF9080_00252"/>
<accession>G9ZBX4</accession>
<protein>
    <submittedName>
        <fullName evidence="1">Uncharacterized protein</fullName>
    </submittedName>
</protein>
<evidence type="ECO:0000313" key="2">
    <source>
        <dbReference type="Proteomes" id="UP000004750"/>
    </source>
</evidence>
<dbReference type="HOGENOM" id="CLU_3197593_0_0_6"/>
<dbReference type="Proteomes" id="UP000004750">
    <property type="component" value="Unassembled WGS sequence"/>
</dbReference>
<name>G9ZBX4_9GAMM</name>
<reference evidence="1 2" key="1">
    <citation type="submission" date="2011-08" db="EMBL/GenBank/DDBJ databases">
        <authorList>
            <person name="Weinstock G."/>
            <person name="Sodergren E."/>
            <person name="Clifton S."/>
            <person name="Fulton L."/>
            <person name="Fulton B."/>
            <person name="Courtney L."/>
            <person name="Fronick C."/>
            <person name="Harrison M."/>
            <person name="Strong C."/>
            <person name="Farmer C."/>
            <person name="Delahaunty K."/>
            <person name="Markovic C."/>
            <person name="Hall O."/>
            <person name="Minx P."/>
            <person name="Tomlinson C."/>
            <person name="Mitreva M."/>
            <person name="Hou S."/>
            <person name="Chen J."/>
            <person name="Wollam A."/>
            <person name="Pepin K.H."/>
            <person name="Johnson M."/>
            <person name="Bhonagiri V."/>
            <person name="Zhang X."/>
            <person name="Suruliraj S."/>
            <person name="Warren W."/>
            <person name="Chinwalla A."/>
            <person name="Mardis E.R."/>
            <person name="Wilson R.K."/>
        </authorList>
    </citation>
    <scope>NUCLEOTIDE SEQUENCE [LARGE SCALE GENOMIC DNA]</scope>
    <source>
        <strain evidence="1 2">F0432</strain>
    </source>
</reference>